<protein>
    <submittedName>
        <fullName evidence="1">Uncharacterized protein</fullName>
    </submittedName>
</protein>
<dbReference type="AlphaFoldDB" id="A0AAV4UME1"/>
<sequence>MWDLFLQKRILSTKRRQSFDEKPWGKNGQVKDTSFHPSSLENVERWDFLTRSDIGFRYFACEDLIIFGFISFRESNKRVFYDEREVAQRSRHIQVCGK</sequence>
<reference evidence="1 2" key="1">
    <citation type="submission" date="2021-06" db="EMBL/GenBank/DDBJ databases">
        <title>Caerostris extrusa draft genome.</title>
        <authorList>
            <person name="Kono N."/>
            <person name="Arakawa K."/>
        </authorList>
    </citation>
    <scope>NUCLEOTIDE SEQUENCE [LARGE SCALE GENOMIC DNA]</scope>
</reference>
<keyword evidence="2" id="KW-1185">Reference proteome</keyword>
<evidence type="ECO:0000313" key="1">
    <source>
        <dbReference type="EMBL" id="GIY58959.1"/>
    </source>
</evidence>
<gene>
    <name evidence="1" type="ORF">CEXT_754251</name>
</gene>
<dbReference type="Proteomes" id="UP001054945">
    <property type="component" value="Unassembled WGS sequence"/>
</dbReference>
<evidence type="ECO:0000313" key="2">
    <source>
        <dbReference type="Proteomes" id="UP001054945"/>
    </source>
</evidence>
<organism evidence="1 2">
    <name type="scientific">Caerostris extrusa</name>
    <name type="common">Bark spider</name>
    <name type="synonym">Caerostris bankana</name>
    <dbReference type="NCBI Taxonomy" id="172846"/>
    <lineage>
        <taxon>Eukaryota</taxon>
        <taxon>Metazoa</taxon>
        <taxon>Ecdysozoa</taxon>
        <taxon>Arthropoda</taxon>
        <taxon>Chelicerata</taxon>
        <taxon>Arachnida</taxon>
        <taxon>Araneae</taxon>
        <taxon>Araneomorphae</taxon>
        <taxon>Entelegynae</taxon>
        <taxon>Araneoidea</taxon>
        <taxon>Araneidae</taxon>
        <taxon>Caerostris</taxon>
    </lineage>
</organism>
<name>A0AAV4UME1_CAEEX</name>
<comment type="caution">
    <text evidence="1">The sequence shown here is derived from an EMBL/GenBank/DDBJ whole genome shotgun (WGS) entry which is preliminary data.</text>
</comment>
<accession>A0AAV4UME1</accession>
<proteinExistence type="predicted"/>
<dbReference type="EMBL" id="BPLR01013131">
    <property type="protein sequence ID" value="GIY58959.1"/>
    <property type="molecule type" value="Genomic_DNA"/>
</dbReference>